<sequence length="77" mass="8363">MCGSSQLVGHSRRGMLEVSSSSRIICSAYGALPVRPLHVIHALSHPVNGALLVRVTTVHLEFMCTADAQYFVADMHE</sequence>
<name>A0A835VKD8_VANPL</name>
<dbReference type="EMBL" id="JADCNM010000001">
    <property type="protein sequence ID" value="KAG0500290.1"/>
    <property type="molecule type" value="Genomic_DNA"/>
</dbReference>
<dbReference type="AlphaFoldDB" id="A0A835VKD8"/>
<accession>A0A835VKD8</accession>
<evidence type="ECO:0000313" key="2">
    <source>
        <dbReference type="Proteomes" id="UP000639772"/>
    </source>
</evidence>
<comment type="caution">
    <text evidence="1">The sequence shown here is derived from an EMBL/GenBank/DDBJ whole genome shotgun (WGS) entry which is preliminary data.</text>
</comment>
<reference evidence="1 2" key="1">
    <citation type="journal article" date="2020" name="Nat. Food">
        <title>A phased Vanilla planifolia genome enables genetic improvement of flavour and production.</title>
        <authorList>
            <person name="Hasing T."/>
            <person name="Tang H."/>
            <person name="Brym M."/>
            <person name="Khazi F."/>
            <person name="Huang T."/>
            <person name="Chambers A.H."/>
        </authorList>
    </citation>
    <scope>NUCLEOTIDE SEQUENCE [LARGE SCALE GENOMIC DNA]</scope>
    <source>
        <tissue evidence="1">Leaf</tissue>
    </source>
</reference>
<protein>
    <submittedName>
        <fullName evidence="1">Uncharacterized protein</fullName>
    </submittedName>
</protein>
<dbReference type="Proteomes" id="UP000639772">
    <property type="component" value="Chromosome 1"/>
</dbReference>
<organism evidence="1 2">
    <name type="scientific">Vanilla planifolia</name>
    <name type="common">Vanilla</name>
    <dbReference type="NCBI Taxonomy" id="51239"/>
    <lineage>
        <taxon>Eukaryota</taxon>
        <taxon>Viridiplantae</taxon>
        <taxon>Streptophyta</taxon>
        <taxon>Embryophyta</taxon>
        <taxon>Tracheophyta</taxon>
        <taxon>Spermatophyta</taxon>
        <taxon>Magnoliopsida</taxon>
        <taxon>Liliopsida</taxon>
        <taxon>Asparagales</taxon>
        <taxon>Orchidaceae</taxon>
        <taxon>Vanilloideae</taxon>
        <taxon>Vanilleae</taxon>
        <taxon>Vanilla</taxon>
    </lineage>
</organism>
<evidence type="ECO:0000313" key="1">
    <source>
        <dbReference type="EMBL" id="KAG0500290.1"/>
    </source>
</evidence>
<gene>
    <name evidence="1" type="ORF">HPP92_000362</name>
</gene>
<proteinExistence type="predicted"/>